<evidence type="ECO:0000313" key="3">
    <source>
        <dbReference type="Proteomes" id="UP000579605"/>
    </source>
</evidence>
<sequence>MAHDVGSARRVARVEEVRRVARSKISQAGAGAVAGMAAVVVLLASGCGAAAIGAAKTRTAQWDDITDYTYTLRYFDGRCGDRPKSAWSITVKDSKTTGVKPLNTAARNSGWDEAPPTLKKAYNNALGVKKDGAYDTVRIGYDDGTYDRRPASVYYLDRGRWEGCETYTDFQPATPE</sequence>
<dbReference type="Proteomes" id="UP000579605">
    <property type="component" value="Unassembled WGS sequence"/>
</dbReference>
<keyword evidence="3" id="KW-1185">Reference proteome</keyword>
<organism evidence="2 3">
    <name type="scientific">Actinopolymorpha rutila</name>
    <dbReference type="NCBI Taxonomy" id="446787"/>
    <lineage>
        <taxon>Bacteria</taxon>
        <taxon>Bacillati</taxon>
        <taxon>Actinomycetota</taxon>
        <taxon>Actinomycetes</taxon>
        <taxon>Propionibacteriales</taxon>
        <taxon>Actinopolymorphaceae</taxon>
        <taxon>Actinopolymorpha</taxon>
    </lineage>
</organism>
<keyword evidence="1" id="KW-0472">Membrane</keyword>
<evidence type="ECO:0000256" key="1">
    <source>
        <dbReference type="SAM" id="Phobius"/>
    </source>
</evidence>
<keyword evidence="1" id="KW-1133">Transmembrane helix</keyword>
<proteinExistence type="predicted"/>
<dbReference type="AlphaFoldDB" id="A0A852Z5F5"/>
<accession>A0A852Z5F5</accession>
<reference evidence="2 3" key="1">
    <citation type="submission" date="2020-07" db="EMBL/GenBank/DDBJ databases">
        <title>Sequencing the genomes of 1000 actinobacteria strains.</title>
        <authorList>
            <person name="Klenk H.-P."/>
        </authorList>
    </citation>
    <scope>NUCLEOTIDE SEQUENCE [LARGE SCALE GENOMIC DNA]</scope>
    <source>
        <strain evidence="2 3">DSM 18448</strain>
    </source>
</reference>
<dbReference type="RefSeq" id="WP_179786456.1">
    <property type="nucleotide sequence ID" value="NZ_BAAARR010000022.1"/>
</dbReference>
<name>A0A852Z5F5_9ACTN</name>
<dbReference type="EMBL" id="JACBZH010000001">
    <property type="protein sequence ID" value="NYH88577.1"/>
    <property type="molecule type" value="Genomic_DNA"/>
</dbReference>
<evidence type="ECO:0000313" key="2">
    <source>
        <dbReference type="EMBL" id="NYH88577.1"/>
    </source>
</evidence>
<feature type="transmembrane region" description="Helical" evidence="1">
    <location>
        <begin position="28"/>
        <end position="52"/>
    </location>
</feature>
<protein>
    <submittedName>
        <fullName evidence="2">Uncharacterized protein</fullName>
    </submittedName>
</protein>
<keyword evidence="1" id="KW-0812">Transmembrane</keyword>
<comment type="caution">
    <text evidence="2">The sequence shown here is derived from an EMBL/GenBank/DDBJ whole genome shotgun (WGS) entry which is preliminary data.</text>
</comment>
<gene>
    <name evidence="2" type="ORF">F4554_001215</name>
</gene>